<evidence type="ECO:0000313" key="3">
    <source>
        <dbReference type="Proteomes" id="UP000256964"/>
    </source>
</evidence>
<dbReference type="EMBL" id="KZ857448">
    <property type="protein sequence ID" value="RDX44548.1"/>
    <property type="molecule type" value="Genomic_DNA"/>
</dbReference>
<gene>
    <name evidence="2" type="ORF">OH76DRAFT_1486989</name>
</gene>
<name>A0A371CW86_9APHY</name>
<organism evidence="2 3">
    <name type="scientific">Lentinus brumalis</name>
    <dbReference type="NCBI Taxonomy" id="2498619"/>
    <lineage>
        <taxon>Eukaryota</taxon>
        <taxon>Fungi</taxon>
        <taxon>Dikarya</taxon>
        <taxon>Basidiomycota</taxon>
        <taxon>Agaricomycotina</taxon>
        <taxon>Agaricomycetes</taxon>
        <taxon>Polyporales</taxon>
        <taxon>Polyporaceae</taxon>
        <taxon>Lentinus</taxon>
    </lineage>
</organism>
<reference evidence="2 3" key="1">
    <citation type="journal article" date="2018" name="Biotechnol. Biofuels">
        <title>Integrative visual omics of the white-rot fungus Polyporus brumalis exposes the biotechnological potential of its oxidative enzymes for delignifying raw plant biomass.</title>
        <authorList>
            <person name="Miyauchi S."/>
            <person name="Rancon A."/>
            <person name="Drula E."/>
            <person name="Hage H."/>
            <person name="Chaduli D."/>
            <person name="Favel A."/>
            <person name="Grisel S."/>
            <person name="Henrissat B."/>
            <person name="Herpoel-Gimbert I."/>
            <person name="Ruiz-Duenas F.J."/>
            <person name="Chevret D."/>
            <person name="Hainaut M."/>
            <person name="Lin J."/>
            <person name="Wang M."/>
            <person name="Pangilinan J."/>
            <person name="Lipzen A."/>
            <person name="Lesage-Meessen L."/>
            <person name="Navarro D."/>
            <person name="Riley R."/>
            <person name="Grigoriev I.V."/>
            <person name="Zhou S."/>
            <person name="Raouche S."/>
            <person name="Rosso M.N."/>
        </authorList>
    </citation>
    <scope>NUCLEOTIDE SEQUENCE [LARGE SCALE GENOMIC DNA]</scope>
    <source>
        <strain evidence="2 3">BRFM 1820</strain>
    </source>
</reference>
<protein>
    <submittedName>
        <fullName evidence="2">Uncharacterized protein</fullName>
    </submittedName>
</protein>
<evidence type="ECO:0000313" key="2">
    <source>
        <dbReference type="EMBL" id="RDX44548.1"/>
    </source>
</evidence>
<dbReference type="Proteomes" id="UP000256964">
    <property type="component" value="Unassembled WGS sequence"/>
</dbReference>
<dbReference type="AlphaFoldDB" id="A0A371CW86"/>
<proteinExistence type="predicted"/>
<feature type="region of interest" description="Disordered" evidence="1">
    <location>
        <begin position="180"/>
        <end position="202"/>
    </location>
</feature>
<sequence length="202" mass="21596">MRTRDSGVPASTTVRSIPHAANVVAESFIAAILPVIPDGEVERFGESAFFRGLIELLSVDGAASWIATAGNYHILLLEEPAPFPYDCRDLCYHHIAAWITSHAATSFGDLAPALHAYAWTTRARLAGLPIDTTTFPDVPRAAYDICHASYKSRIPDYRYALSLPVKDYASGIDVVMDEHRDEGQGPAAAAEAAPSASTAPGA</sequence>
<evidence type="ECO:0000256" key="1">
    <source>
        <dbReference type="SAM" id="MobiDB-lite"/>
    </source>
</evidence>
<dbReference type="OrthoDB" id="2757872at2759"/>
<keyword evidence="3" id="KW-1185">Reference proteome</keyword>
<accession>A0A371CW86</accession>
<feature type="compositionally biased region" description="Low complexity" evidence="1">
    <location>
        <begin position="185"/>
        <end position="202"/>
    </location>
</feature>